<dbReference type="Proteomes" id="UP001642360">
    <property type="component" value="Unassembled WGS sequence"/>
</dbReference>
<evidence type="ECO:0000313" key="1">
    <source>
        <dbReference type="EMBL" id="CAK9179450.1"/>
    </source>
</evidence>
<reference evidence="1 2" key="1">
    <citation type="submission" date="2024-02" db="EMBL/GenBank/DDBJ databases">
        <authorList>
            <person name="Vignale AGUSTIN F."/>
            <person name="Sosa J E."/>
            <person name="Modenutti C."/>
        </authorList>
    </citation>
    <scope>NUCLEOTIDE SEQUENCE [LARGE SCALE GENOMIC DNA]</scope>
</reference>
<dbReference type="EMBL" id="CAUOFW020007502">
    <property type="protein sequence ID" value="CAK9179450.1"/>
    <property type="molecule type" value="Genomic_DNA"/>
</dbReference>
<organism evidence="1 2">
    <name type="scientific">Ilex paraguariensis</name>
    <name type="common">yerba mate</name>
    <dbReference type="NCBI Taxonomy" id="185542"/>
    <lineage>
        <taxon>Eukaryota</taxon>
        <taxon>Viridiplantae</taxon>
        <taxon>Streptophyta</taxon>
        <taxon>Embryophyta</taxon>
        <taxon>Tracheophyta</taxon>
        <taxon>Spermatophyta</taxon>
        <taxon>Magnoliopsida</taxon>
        <taxon>eudicotyledons</taxon>
        <taxon>Gunneridae</taxon>
        <taxon>Pentapetalae</taxon>
        <taxon>asterids</taxon>
        <taxon>campanulids</taxon>
        <taxon>Aquifoliales</taxon>
        <taxon>Aquifoliaceae</taxon>
        <taxon>Ilex</taxon>
    </lineage>
</organism>
<comment type="caution">
    <text evidence="1">The sequence shown here is derived from an EMBL/GenBank/DDBJ whole genome shotgun (WGS) entry which is preliminary data.</text>
</comment>
<name>A0ABC8UD95_9AQUA</name>
<evidence type="ECO:0000313" key="2">
    <source>
        <dbReference type="Proteomes" id="UP001642360"/>
    </source>
</evidence>
<sequence length="63" mass="6742">MGQNTSLLPKYGTVNATTRVETTKIVLMSVDTLRVLRAEGKNSSRPNAIGVIVKAYFVTGATT</sequence>
<keyword evidence="2" id="KW-1185">Reference proteome</keyword>
<protein>
    <submittedName>
        <fullName evidence="1">Uncharacterized protein</fullName>
    </submittedName>
</protein>
<gene>
    <name evidence="1" type="ORF">ILEXP_LOCUS49386</name>
</gene>
<proteinExistence type="predicted"/>
<accession>A0ABC8UD95</accession>
<dbReference type="AlphaFoldDB" id="A0ABC8UD95"/>